<dbReference type="InterPro" id="IPR020084">
    <property type="entry name" value="NUDIX_hydrolase_CS"/>
</dbReference>
<evidence type="ECO:0000313" key="8">
    <source>
        <dbReference type="EMBL" id="MFF4776593.1"/>
    </source>
</evidence>
<keyword evidence="4" id="KW-0460">Magnesium</keyword>
<dbReference type="Gene3D" id="3.90.79.10">
    <property type="entry name" value="Nucleoside Triphosphate Pyrophosphohydrolase"/>
    <property type="match status" value="1"/>
</dbReference>
<keyword evidence="9" id="KW-1185">Reference proteome</keyword>
<feature type="domain" description="Nudix hydrolase" evidence="7">
    <location>
        <begin position="1"/>
        <end position="115"/>
    </location>
</feature>
<protein>
    <submittedName>
        <fullName evidence="8">NUDIX domain-containing protein</fullName>
    </submittedName>
</protein>
<comment type="cofactor">
    <cofactor evidence="1">
        <name>Mg(2+)</name>
        <dbReference type="ChEBI" id="CHEBI:18420"/>
    </cofactor>
</comment>
<evidence type="ECO:0000256" key="5">
    <source>
        <dbReference type="RuleBase" id="RU003476"/>
    </source>
</evidence>
<dbReference type="Proteomes" id="UP001602119">
    <property type="component" value="Unassembled WGS sequence"/>
</dbReference>
<dbReference type="SUPFAM" id="SSF55811">
    <property type="entry name" value="Nudix"/>
    <property type="match status" value="1"/>
</dbReference>
<name>A0ABW6VC52_MICFU</name>
<organism evidence="8 9">
    <name type="scientific">Microtetraspora fusca</name>
    <dbReference type="NCBI Taxonomy" id="1997"/>
    <lineage>
        <taxon>Bacteria</taxon>
        <taxon>Bacillati</taxon>
        <taxon>Actinomycetota</taxon>
        <taxon>Actinomycetes</taxon>
        <taxon>Streptosporangiales</taxon>
        <taxon>Streptosporangiaceae</taxon>
        <taxon>Microtetraspora</taxon>
    </lineage>
</organism>
<comment type="caution">
    <text evidence="8">The sequence shown here is derived from an EMBL/GenBank/DDBJ whole genome shotgun (WGS) entry which is preliminary data.</text>
</comment>
<feature type="compositionally biased region" description="Basic and acidic residues" evidence="6">
    <location>
        <begin position="122"/>
        <end position="136"/>
    </location>
</feature>
<dbReference type="InterPro" id="IPR015797">
    <property type="entry name" value="NUDIX_hydrolase-like_dom_sf"/>
</dbReference>
<dbReference type="PANTHER" id="PTHR43046">
    <property type="entry name" value="GDP-MANNOSE MANNOSYL HYDROLASE"/>
    <property type="match status" value="1"/>
</dbReference>
<dbReference type="PROSITE" id="PS00893">
    <property type="entry name" value="NUDIX_BOX"/>
    <property type="match status" value="1"/>
</dbReference>
<dbReference type="Pfam" id="PF00293">
    <property type="entry name" value="NUDIX"/>
    <property type="match status" value="1"/>
</dbReference>
<accession>A0ABW6VC52</accession>
<dbReference type="RefSeq" id="WP_387344975.1">
    <property type="nucleotide sequence ID" value="NZ_JBIAXI010000018.1"/>
</dbReference>
<evidence type="ECO:0000313" key="9">
    <source>
        <dbReference type="Proteomes" id="UP001602119"/>
    </source>
</evidence>
<evidence type="ECO:0000256" key="6">
    <source>
        <dbReference type="SAM" id="MobiDB-lite"/>
    </source>
</evidence>
<reference evidence="8 9" key="1">
    <citation type="submission" date="2024-10" db="EMBL/GenBank/DDBJ databases">
        <title>The Natural Products Discovery Center: Release of the First 8490 Sequenced Strains for Exploring Actinobacteria Biosynthetic Diversity.</title>
        <authorList>
            <person name="Kalkreuter E."/>
            <person name="Kautsar S.A."/>
            <person name="Yang D."/>
            <person name="Bader C.D."/>
            <person name="Teijaro C.N."/>
            <person name="Fluegel L."/>
            <person name="Davis C.M."/>
            <person name="Simpson J.R."/>
            <person name="Lauterbach L."/>
            <person name="Steele A.D."/>
            <person name="Gui C."/>
            <person name="Meng S."/>
            <person name="Li G."/>
            <person name="Viehrig K."/>
            <person name="Ye F."/>
            <person name="Su P."/>
            <person name="Kiefer A.F."/>
            <person name="Nichols A."/>
            <person name="Cepeda A.J."/>
            <person name="Yan W."/>
            <person name="Fan B."/>
            <person name="Jiang Y."/>
            <person name="Adhikari A."/>
            <person name="Zheng C.-J."/>
            <person name="Schuster L."/>
            <person name="Cowan T.M."/>
            <person name="Smanski M.J."/>
            <person name="Chevrette M.G."/>
            <person name="De Carvalho L.P.S."/>
            <person name="Shen B."/>
        </authorList>
    </citation>
    <scope>NUCLEOTIDE SEQUENCE [LARGE SCALE GENOMIC DNA]</scope>
    <source>
        <strain evidence="8 9">NPDC001281</strain>
    </source>
</reference>
<feature type="region of interest" description="Disordered" evidence="6">
    <location>
        <begin position="116"/>
        <end position="136"/>
    </location>
</feature>
<evidence type="ECO:0000256" key="4">
    <source>
        <dbReference type="ARBA" id="ARBA00022842"/>
    </source>
</evidence>
<dbReference type="EMBL" id="JBIAXI010000018">
    <property type="protein sequence ID" value="MFF4776593.1"/>
    <property type="molecule type" value="Genomic_DNA"/>
</dbReference>
<dbReference type="PRINTS" id="PR00502">
    <property type="entry name" value="NUDIXFAMILY"/>
</dbReference>
<sequence>MILRTSRDHARWQLPVGRLQPGESPAIAAARETCEETGLSLHAEHLITVAWIPAIRPERRDRLDFVFSTRVLRSEDLADIRLQTTEVDAWRLSPPTHTASQLHPLVAERLAEAALNGPGHSLDQDPKSRHERTMTP</sequence>
<dbReference type="PROSITE" id="PS51462">
    <property type="entry name" value="NUDIX"/>
    <property type="match status" value="1"/>
</dbReference>
<gene>
    <name evidence="8" type="ORF">ACFY05_27405</name>
</gene>
<evidence type="ECO:0000256" key="2">
    <source>
        <dbReference type="ARBA" id="ARBA00005582"/>
    </source>
</evidence>
<comment type="similarity">
    <text evidence="2 5">Belongs to the Nudix hydrolase family.</text>
</comment>
<dbReference type="PANTHER" id="PTHR43046:SF12">
    <property type="entry name" value="GDP-MANNOSE MANNOSYL HYDROLASE"/>
    <property type="match status" value="1"/>
</dbReference>
<proteinExistence type="inferred from homology"/>
<evidence type="ECO:0000256" key="3">
    <source>
        <dbReference type="ARBA" id="ARBA00022801"/>
    </source>
</evidence>
<evidence type="ECO:0000259" key="7">
    <source>
        <dbReference type="PROSITE" id="PS51462"/>
    </source>
</evidence>
<dbReference type="InterPro" id="IPR000086">
    <property type="entry name" value="NUDIX_hydrolase_dom"/>
</dbReference>
<keyword evidence="3 5" id="KW-0378">Hydrolase</keyword>
<dbReference type="InterPro" id="IPR020476">
    <property type="entry name" value="Nudix_hydrolase"/>
</dbReference>
<evidence type="ECO:0000256" key="1">
    <source>
        <dbReference type="ARBA" id="ARBA00001946"/>
    </source>
</evidence>